<protein>
    <recommendedName>
        <fullName evidence="1">DUF5710 domain-containing protein</fullName>
    </recommendedName>
</protein>
<name>A0A1G9MQI5_STREI</name>
<evidence type="ECO:0000313" key="2">
    <source>
        <dbReference type="EMBL" id="SDL76167.1"/>
    </source>
</evidence>
<dbReference type="EMBL" id="FNGX01000005">
    <property type="protein sequence ID" value="SDL76167.1"/>
    <property type="molecule type" value="Genomic_DNA"/>
</dbReference>
<dbReference type="OrthoDB" id="9792687at2"/>
<organism evidence="2 3">
    <name type="scientific">Streptococcus equinus</name>
    <name type="common">Streptococcus bovis</name>
    <dbReference type="NCBI Taxonomy" id="1335"/>
    <lineage>
        <taxon>Bacteria</taxon>
        <taxon>Bacillati</taxon>
        <taxon>Bacillota</taxon>
        <taxon>Bacilli</taxon>
        <taxon>Lactobacillales</taxon>
        <taxon>Streptococcaceae</taxon>
        <taxon>Streptococcus</taxon>
    </lineage>
</organism>
<dbReference type="AlphaFoldDB" id="A0A1G9MQI5"/>
<evidence type="ECO:0000259" key="1">
    <source>
        <dbReference type="Pfam" id="PF18974"/>
    </source>
</evidence>
<dbReference type="Proteomes" id="UP000183162">
    <property type="component" value="Unassembled WGS sequence"/>
</dbReference>
<proteinExistence type="predicted"/>
<sequence length="247" mass="28499">MTIRLFLDVPYSEKDEAKQLGAKWNRVVRKWYIDTERENYIKFSKWLLKDSDDVMIATDYLYIIEGKTECWKCHQLTTVVGLGIGEYVHVYGEPDAAGIEFVEDSTSPGEQVHLSWSDKEDNIPPKILSYLKNNYFVKTMYSKTVGGNCFANYCQHCGALQGNYFLFNEPDSVLSSFAFGTQLKQRMSKLTIKLIPIEDDLILNWNVGMCDNDFAYLKYGTKKYLTLSTTADTEFTSYEELYGLLKQ</sequence>
<accession>A0A1G9MQI5</accession>
<feature type="domain" description="DUF5710" evidence="1">
    <location>
        <begin position="4"/>
        <end position="47"/>
    </location>
</feature>
<dbReference type="Pfam" id="PF18974">
    <property type="entry name" value="DUF5710"/>
    <property type="match status" value="1"/>
</dbReference>
<gene>
    <name evidence="2" type="ORF">SAMN05216400_1534</name>
</gene>
<dbReference type="RefSeq" id="WP_074567106.1">
    <property type="nucleotide sequence ID" value="NZ_FNGX01000005.1"/>
</dbReference>
<evidence type="ECO:0000313" key="3">
    <source>
        <dbReference type="Proteomes" id="UP000183162"/>
    </source>
</evidence>
<reference evidence="2 3" key="1">
    <citation type="submission" date="2016-10" db="EMBL/GenBank/DDBJ databases">
        <authorList>
            <person name="de Groot N.N."/>
        </authorList>
    </citation>
    <scope>NUCLEOTIDE SEQUENCE [LARGE SCALE GENOMIC DNA]</scope>
    <source>
        <strain evidence="2 3">Sb09</strain>
    </source>
</reference>
<dbReference type="InterPro" id="IPR043764">
    <property type="entry name" value="DUF5710"/>
</dbReference>